<dbReference type="Proteomes" id="UP000887159">
    <property type="component" value="Unassembled WGS sequence"/>
</dbReference>
<evidence type="ECO:0000313" key="2">
    <source>
        <dbReference type="EMBL" id="GFY20707.1"/>
    </source>
</evidence>
<feature type="region of interest" description="Disordered" evidence="1">
    <location>
        <begin position="56"/>
        <end position="75"/>
    </location>
</feature>
<comment type="caution">
    <text evidence="2">The sequence shown here is derived from an EMBL/GenBank/DDBJ whole genome shotgun (WGS) entry which is preliminary data.</text>
</comment>
<dbReference type="AlphaFoldDB" id="A0A8X6VJ62"/>
<reference evidence="2" key="1">
    <citation type="submission" date="2020-08" db="EMBL/GenBank/DDBJ databases">
        <title>Multicomponent nature underlies the extraordinary mechanical properties of spider dragline silk.</title>
        <authorList>
            <person name="Kono N."/>
            <person name="Nakamura H."/>
            <person name="Mori M."/>
            <person name="Yoshida Y."/>
            <person name="Ohtoshi R."/>
            <person name="Malay A.D."/>
            <person name="Moran D.A.P."/>
            <person name="Tomita M."/>
            <person name="Numata K."/>
            <person name="Arakawa K."/>
        </authorList>
    </citation>
    <scope>NUCLEOTIDE SEQUENCE</scope>
</reference>
<keyword evidence="3" id="KW-1185">Reference proteome</keyword>
<evidence type="ECO:0000256" key="1">
    <source>
        <dbReference type="SAM" id="MobiDB-lite"/>
    </source>
</evidence>
<protein>
    <submittedName>
        <fullName evidence="2">Uncharacterized protein</fullName>
    </submittedName>
</protein>
<organism evidence="2 3">
    <name type="scientific">Trichonephila clavipes</name>
    <name type="common">Golden silk orbweaver</name>
    <name type="synonym">Nephila clavipes</name>
    <dbReference type="NCBI Taxonomy" id="2585209"/>
    <lineage>
        <taxon>Eukaryota</taxon>
        <taxon>Metazoa</taxon>
        <taxon>Ecdysozoa</taxon>
        <taxon>Arthropoda</taxon>
        <taxon>Chelicerata</taxon>
        <taxon>Arachnida</taxon>
        <taxon>Araneae</taxon>
        <taxon>Araneomorphae</taxon>
        <taxon>Entelegynae</taxon>
        <taxon>Araneoidea</taxon>
        <taxon>Nephilidae</taxon>
        <taxon>Trichonephila</taxon>
    </lineage>
</organism>
<sequence>MNGATTRGLLVKELAILNLDQMMRTAPELASPSPNYHTSPTEGHCASTDLTLATPALHNGFSGHQDSKPLLSGSEFTTLTTGLPLTRNLDKPLHRAWPLD</sequence>
<accession>A0A8X6VJ62</accession>
<name>A0A8X6VJ62_TRICX</name>
<evidence type="ECO:0000313" key="3">
    <source>
        <dbReference type="Proteomes" id="UP000887159"/>
    </source>
</evidence>
<gene>
    <name evidence="2" type="ORF">TNCV_1119411</name>
</gene>
<dbReference type="EMBL" id="BMAU01021356">
    <property type="protein sequence ID" value="GFY20707.1"/>
    <property type="molecule type" value="Genomic_DNA"/>
</dbReference>
<proteinExistence type="predicted"/>